<organism evidence="1 2">
    <name type="scientific">Nasonia vitripennis</name>
    <name type="common">Parasitic wasp</name>
    <dbReference type="NCBI Taxonomy" id="7425"/>
    <lineage>
        <taxon>Eukaryota</taxon>
        <taxon>Metazoa</taxon>
        <taxon>Ecdysozoa</taxon>
        <taxon>Arthropoda</taxon>
        <taxon>Hexapoda</taxon>
        <taxon>Insecta</taxon>
        <taxon>Pterygota</taxon>
        <taxon>Neoptera</taxon>
        <taxon>Endopterygota</taxon>
        <taxon>Hymenoptera</taxon>
        <taxon>Apocrita</taxon>
        <taxon>Proctotrupomorpha</taxon>
        <taxon>Chalcidoidea</taxon>
        <taxon>Pteromalidae</taxon>
        <taxon>Pteromalinae</taxon>
        <taxon>Nasonia</taxon>
    </lineage>
</organism>
<dbReference type="GeneID" id="100677928"/>
<dbReference type="OrthoDB" id="7700790at2759"/>
<dbReference type="Proteomes" id="UP000002358">
    <property type="component" value="Chromosome 5"/>
</dbReference>
<dbReference type="AlphaFoldDB" id="A0A7M7H5B8"/>
<dbReference type="KEGG" id="nvi:100677928"/>
<dbReference type="RefSeq" id="XP_003426496.1">
    <property type="nucleotide sequence ID" value="XM_003426448.5"/>
</dbReference>
<sequence>MHSKASAEDDEQIFITAGAPDEISTSSRATAEAINFGQSIQQLIVNKVVTDKSDIDDDVIKLLAEFLDVRDYKTNLVSSWLLRTIAEQIISASNEISTHDYSTFVLWLHEEINLVFDSPDVQREQFFELMSNLFYQTLSEILNGKGVLLPSQLLYHETKIDTEFAESISSTSGSDDKNALVIIAKSDREQVEDESFERKSLELINLDEQLLNVIIESTYQIFGTKLNYTLIRAACENQKDIVYYTIPYHFRNPRIVQKFEISRQASTASNPKNEKMKKRKSSKKSFIEEMTEITKLISVFDINQFRFILPLSEALEADNVMYTRKNSEIETNSNSSNVIKT</sequence>
<protein>
    <submittedName>
        <fullName evidence="1">Uncharacterized protein</fullName>
    </submittedName>
</protein>
<dbReference type="InParanoid" id="A0A7M7H5B8"/>
<accession>A0A7M7H5B8</accession>
<dbReference type="EnsemblMetazoa" id="XM_003426448">
    <property type="protein sequence ID" value="XP_003426496"/>
    <property type="gene ID" value="LOC100677928"/>
</dbReference>
<reference evidence="1" key="1">
    <citation type="submission" date="2021-01" db="UniProtKB">
        <authorList>
            <consortium name="EnsemblMetazoa"/>
        </authorList>
    </citation>
    <scope>IDENTIFICATION</scope>
</reference>
<evidence type="ECO:0000313" key="2">
    <source>
        <dbReference type="Proteomes" id="UP000002358"/>
    </source>
</evidence>
<dbReference type="EnsemblMetazoa" id="XM_008209336">
    <property type="protein sequence ID" value="XP_008207558"/>
    <property type="gene ID" value="LOC100677928"/>
</dbReference>
<keyword evidence="2" id="KW-1185">Reference proteome</keyword>
<name>A0A7M7H5B8_NASVI</name>
<proteinExistence type="predicted"/>
<dbReference type="RefSeq" id="XP_008207558.1">
    <property type="nucleotide sequence ID" value="XM_008209336.4"/>
</dbReference>
<evidence type="ECO:0000313" key="1">
    <source>
        <dbReference type="EnsemblMetazoa" id="XP_008207558"/>
    </source>
</evidence>